<dbReference type="Pfam" id="PF25873">
    <property type="entry name" value="WHD_MalT"/>
    <property type="match status" value="1"/>
</dbReference>
<evidence type="ECO:0000259" key="1">
    <source>
        <dbReference type="Pfam" id="PF25873"/>
    </source>
</evidence>
<accession>D6TK79</accession>
<dbReference type="AlphaFoldDB" id="D6TK79"/>
<evidence type="ECO:0000313" key="3">
    <source>
        <dbReference type="Proteomes" id="UP000004508"/>
    </source>
</evidence>
<gene>
    <name evidence="2" type="ORF">Krac_7466</name>
</gene>
<dbReference type="InterPro" id="IPR059106">
    <property type="entry name" value="WHD_MalT"/>
</dbReference>
<dbReference type="SUPFAM" id="SSF52540">
    <property type="entry name" value="P-loop containing nucleoside triphosphate hydrolases"/>
    <property type="match status" value="1"/>
</dbReference>
<dbReference type="InterPro" id="IPR027417">
    <property type="entry name" value="P-loop_NTPase"/>
</dbReference>
<sequence length="441" mass="50329">MRWEQGKVLPQPFYREQLCILFGKNAQELGIQPCAEARASLQACASTFLPSAHPEKKPLTHVFSAGLDAPHPLAGSTACFVEHPLLSTKIRLPVPAHTVIHRIRLTHLLTLGIQKRLMLVSAPAGSGKTTLIAEWLKSTARTEAVAWISLDEEDNDPRRLWLYVLTVLNTCQPNLYAPLIDALYSKHIDDWYAFLKYVLNTLLKSKRPIILVLDDYHSITNPVAHETVAYFLEHLPPHVHLLISTRNDPPWSLSRLRVQGSIQEIRTDQLNGTEEEVEAFFSQTMQVQLPLSVITEITKRTEGWFAGIQLLALSLREGTNVTTMLNLLDGSQRPIFDYLIEEVFSRQSSVIQDFLLQTSILECLDASSCDTIRNAGDSQEILDTLEKTNLFIVALDHQRQWYRYHHLFVQALRTRLERTYDEQTIRALYKRASIWHDQHDG</sequence>
<reference evidence="2 3" key="1">
    <citation type="journal article" date="2011" name="Stand. Genomic Sci.">
        <title>Non-contiguous finished genome sequence and contextual data of the filamentous soil bacterium Ktedonobacter racemifer type strain (SOSP1-21).</title>
        <authorList>
            <person name="Chang Y.J."/>
            <person name="Land M."/>
            <person name="Hauser L."/>
            <person name="Chertkov O."/>
            <person name="Del Rio T.G."/>
            <person name="Nolan M."/>
            <person name="Copeland A."/>
            <person name="Tice H."/>
            <person name="Cheng J.F."/>
            <person name="Lucas S."/>
            <person name="Han C."/>
            <person name="Goodwin L."/>
            <person name="Pitluck S."/>
            <person name="Ivanova N."/>
            <person name="Ovchinikova G."/>
            <person name="Pati A."/>
            <person name="Chen A."/>
            <person name="Palaniappan K."/>
            <person name="Mavromatis K."/>
            <person name="Liolios K."/>
            <person name="Brettin T."/>
            <person name="Fiebig A."/>
            <person name="Rohde M."/>
            <person name="Abt B."/>
            <person name="Goker M."/>
            <person name="Detter J.C."/>
            <person name="Woyke T."/>
            <person name="Bristow J."/>
            <person name="Eisen J.A."/>
            <person name="Markowitz V."/>
            <person name="Hugenholtz P."/>
            <person name="Kyrpides N.C."/>
            <person name="Klenk H.P."/>
            <person name="Lapidus A."/>
        </authorList>
    </citation>
    <scope>NUCLEOTIDE SEQUENCE [LARGE SCALE GENOMIC DNA]</scope>
    <source>
        <strain evidence="3">DSM 44963</strain>
    </source>
</reference>
<feature type="domain" description="MalT-like winged helix" evidence="1">
    <location>
        <begin position="341"/>
        <end position="423"/>
    </location>
</feature>
<dbReference type="eggNOG" id="COG2909">
    <property type="taxonomic scope" value="Bacteria"/>
</dbReference>
<dbReference type="EMBL" id="ADVG01000002">
    <property type="protein sequence ID" value="EFH86179.1"/>
    <property type="molecule type" value="Genomic_DNA"/>
</dbReference>
<organism evidence="2 3">
    <name type="scientific">Ktedonobacter racemifer DSM 44963</name>
    <dbReference type="NCBI Taxonomy" id="485913"/>
    <lineage>
        <taxon>Bacteria</taxon>
        <taxon>Bacillati</taxon>
        <taxon>Chloroflexota</taxon>
        <taxon>Ktedonobacteria</taxon>
        <taxon>Ktedonobacterales</taxon>
        <taxon>Ktedonobacteraceae</taxon>
        <taxon>Ktedonobacter</taxon>
    </lineage>
</organism>
<protein>
    <submittedName>
        <fullName evidence="2">ATP-dependent transcriptional regulator protein</fullName>
    </submittedName>
</protein>
<keyword evidence="3" id="KW-1185">Reference proteome</keyword>
<dbReference type="STRING" id="485913.Krac_7466"/>
<dbReference type="Gene3D" id="3.40.50.300">
    <property type="entry name" value="P-loop containing nucleotide triphosphate hydrolases"/>
    <property type="match status" value="1"/>
</dbReference>
<dbReference type="Proteomes" id="UP000004508">
    <property type="component" value="Unassembled WGS sequence"/>
</dbReference>
<proteinExistence type="predicted"/>
<name>D6TK79_KTERA</name>
<evidence type="ECO:0000313" key="2">
    <source>
        <dbReference type="EMBL" id="EFH86179.1"/>
    </source>
</evidence>
<comment type="caution">
    <text evidence="2">The sequence shown here is derived from an EMBL/GenBank/DDBJ whole genome shotgun (WGS) entry which is preliminary data.</text>
</comment>
<dbReference type="InParanoid" id="D6TK79"/>